<gene>
    <name evidence="1" type="ORF">Prudu_001212</name>
</gene>
<dbReference type="EMBL" id="AP019297">
    <property type="protein sequence ID" value="BBG93255.1"/>
    <property type="molecule type" value="Genomic_DNA"/>
</dbReference>
<protein>
    <submittedName>
        <fullName evidence="1">Uncharacterized protein</fullName>
    </submittedName>
</protein>
<dbReference type="AlphaFoldDB" id="A0A4Y1QN18"/>
<proteinExistence type="predicted"/>
<accession>A0A4Y1QN18</accession>
<name>A0A4Y1QN18_PRUDU</name>
<organism evidence="1">
    <name type="scientific">Prunus dulcis</name>
    <name type="common">Almond</name>
    <name type="synonym">Amygdalus dulcis</name>
    <dbReference type="NCBI Taxonomy" id="3755"/>
    <lineage>
        <taxon>Eukaryota</taxon>
        <taxon>Viridiplantae</taxon>
        <taxon>Streptophyta</taxon>
        <taxon>Embryophyta</taxon>
        <taxon>Tracheophyta</taxon>
        <taxon>Spermatophyta</taxon>
        <taxon>Magnoliopsida</taxon>
        <taxon>eudicotyledons</taxon>
        <taxon>Gunneridae</taxon>
        <taxon>Pentapetalae</taxon>
        <taxon>rosids</taxon>
        <taxon>fabids</taxon>
        <taxon>Rosales</taxon>
        <taxon>Rosaceae</taxon>
        <taxon>Amygdaloideae</taxon>
        <taxon>Amygdaleae</taxon>
        <taxon>Prunus</taxon>
    </lineage>
</organism>
<sequence>MLEIRLTGTQSSFSFNAISYSPSFVSLYDVSRGEEVKRVRAGNKSDKLRAVGSSDCVVLIPKATISKGRKWLLFVTSPSDSNSASIQHNAIYYVILPPLVACLQGLKEPEFENSD</sequence>
<evidence type="ECO:0000313" key="1">
    <source>
        <dbReference type="EMBL" id="BBG93255.1"/>
    </source>
</evidence>
<reference evidence="1" key="1">
    <citation type="journal article" date="2019" name="Science">
        <title>Mutation of a bHLH transcription factor allowed almond domestication.</title>
        <authorList>
            <person name="Sanchez-Perez R."/>
            <person name="Pavan S."/>
            <person name="Mazzeo R."/>
            <person name="Moldovan C."/>
            <person name="Aiese Cigliano R."/>
            <person name="Del Cueto J."/>
            <person name="Ricciardi F."/>
            <person name="Lotti C."/>
            <person name="Ricciardi L."/>
            <person name="Dicenta F."/>
            <person name="Lopez-Marques R.L."/>
            <person name="Lindberg Moller B."/>
        </authorList>
    </citation>
    <scope>NUCLEOTIDE SEQUENCE</scope>
</reference>